<reference evidence="3" key="2">
    <citation type="submission" date="2023-05" db="EMBL/GenBank/DDBJ databases">
        <authorList>
            <person name="Fouks B."/>
        </authorList>
    </citation>
    <scope>NUCLEOTIDE SEQUENCE</scope>
    <source>
        <strain evidence="3">Stay&amp;Tobe</strain>
        <tissue evidence="3">Testes</tissue>
    </source>
</reference>
<reference evidence="3" key="1">
    <citation type="journal article" date="2023" name="IScience">
        <title>Live-bearing cockroach genome reveals convergent evolutionary mechanisms linked to viviparity in insects and beyond.</title>
        <authorList>
            <person name="Fouks B."/>
            <person name="Harrison M.C."/>
            <person name="Mikhailova A.A."/>
            <person name="Marchal E."/>
            <person name="English S."/>
            <person name="Carruthers M."/>
            <person name="Jennings E.C."/>
            <person name="Chiamaka E.L."/>
            <person name="Frigard R.A."/>
            <person name="Pippel M."/>
            <person name="Attardo G.M."/>
            <person name="Benoit J.B."/>
            <person name="Bornberg-Bauer E."/>
            <person name="Tobe S.S."/>
        </authorList>
    </citation>
    <scope>NUCLEOTIDE SEQUENCE</scope>
    <source>
        <strain evidence="3">Stay&amp;Tobe</strain>
    </source>
</reference>
<dbReference type="AlphaFoldDB" id="A0AAD8E380"/>
<protein>
    <recommendedName>
        <fullName evidence="5">Cadherin domain-containing protein</fullName>
    </recommendedName>
</protein>
<dbReference type="Proteomes" id="UP001233999">
    <property type="component" value="Unassembled WGS sequence"/>
</dbReference>
<dbReference type="InterPro" id="IPR020894">
    <property type="entry name" value="Cadherin_CS"/>
</dbReference>
<comment type="subcellular location">
    <subcellularLocation>
        <location evidence="1">Membrane</location>
    </subcellularLocation>
</comment>
<sequence>MGDRLVYSDDYNITVKIRIKDNCPDEICSREPLEVVIKLRDINDNSPVFTDRDFKTITVSSSVQSWQLMLCRTEETLLLPSVGGPMNLWIRFIGQPTEGRSISSVRHNINLYEERTNLFKQVLYRVNTFRLTRFLPMCADLF</sequence>
<evidence type="ECO:0000313" key="3">
    <source>
        <dbReference type="EMBL" id="KAJ9575578.1"/>
    </source>
</evidence>
<evidence type="ECO:0008006" key="5">
    <source>
        <dbReference type="Google" id="ProtNLM"/>
    </source>
</evidence>
<dbReference type="EMBL" id="JASPKZ010009828">
    <property type="protein sequence ID" value="KAJ9575578.1"/>
    <property type="molecule type" value="Genomic_DNA"/>
</dbReference>
<proteinExistence type="predicted"/>
<evidence type="ECO:0000313" key="4">
    <source>
        <dbReference type="Proteomes" id="UP001233999"/>
    </source>
</evidence>
<name>A0AAD8E380_DIPPU</name>
<dbReference type="PROSITE" id="PS00232">
    <property type="entry name" value="CADHERIN_1"/>
    <property type="match status" value="1"/>
</dbReference>
<keyword evidence="4" id="KW-1185">Reference proteome</keyword>
<evidence type="ECO:0000256" key="2">
    <source>
        <dbReference type="ARBA" id="ARBA00023136"/>
    </source>
</evidence>
<dbReference type="GO" id="GO:0005886">
    <property type="term" value="C:plasma membrane"/>
    <property type="evidence" value="ECO:0007669"/>
    <property type="project" value="InterPro"/>
</dbReference>
<dbReference type="GO" id="GO:0007155">
    <property type="term" value="P:cell adhesion"/>
    <property type="evidence" value="ECO:0007669"/>
    <property type="project" value="InterPro"/>
</dbReference>
<feature type="non-terminal residue" evidence="3">
    <location>
        <position position="142"/>
    </location>
</feature>
<comment type="caution">
    <text evidence="3">The sequence shown here is derived from an EMBL/GenBank/DDBJ whole genome shotgun (WGS) entry which is preliminary data.</text>
</comment>
<accession>A0AAD8E380</accession>
<organism evidence="3 4">
    <name type="scientific">Diploptera punctata</name>
    <name type="common">Pacific beetle cockroach</name>
    <dbReference type="NCBI Taxonomy" id="6984"/>
    <lineage>
        <taxon>Eukaryota</taxon>
        <taxon>Metazoa</taxon>
        <taxon>Ecdysozoa</taxon>
        <taxon>Arthropoda</taxon>
        <taxon>Hexapoda</taxon>
        <taxon>Insecta</taxon>
        <taxon>Pterygota</taxon>
        <taxon>Neoptera</taxon>
        <taxon>Polyneoptera</taxon>
        <taxon>Dictyoptera</taxon>
        <taxon>Blattodea</taxon>
        <taxon>Blaberoidea</taxon>
        <taxon>Blaberidae</taxon>
        <taxon>Diplopterinae</taxon>
        <taxon>Diploptera</taxon>
    </lineage>
</organism>
<evidence type="ECO:0000256" key="1">
    <source>
        <dbReference type="ARBA" id="ARBA00004370"/>
    </source>
</evidence>
<gene>
    <name evidence="3" type="ORF">L9F63_007512</name>
</gene>
<keyword evidence="2" id="KW-0472">Membrane</keyword>